<evidence type="ECO:0000313" key="2">
    <source>
        <dbReference type="EMBL" id="AXY74485.1"/>
    </source>
</evidence>
<feature type="transmembrane region" description="Helical" evidence="1">
    <location>
        <begin position="6"/>
        <end position="28"/>
    </location>
</feature>
<feature type="transmembrane region" description="Helical" evidence="1">
    <location>
        <begin position="165"/>
        <end position="188"/>
    </location>
</feature>
<dbReference type="AlphaFoldDB" id="A0A3B7MS81"/>
<gene>
    <name evidence="2" type="ORF">D3H65_11065</name>
</gene>
<keyword evidence="1" id="KW-1133">Transmembrane helix</keyword>
<dbReference type="RefSeq" id="WP_119050372.1">
    <property type="nucleotide sequence ID" value="NZ_CP032157.1"/>
</dbReference>
<evidence type="ECO:0000256" key="1">
    <source>
        <dbReference type="SAM" id="Phobius"/>
    </source>
</evidence>
<protein>
    <submittedName>
        <fullName evidence="2">DUF445 domain-containing protein</fullName>
    </submittedName>
</protein>
<dbReference type="EMBL" id="CP032157">
    <property type="protein sequence ID" value="AXY74485.1"/>
    <property type="molecule type" value="Genomic_DNA"/>
</dbReference>
<dbReference type="KEGG" id="pseg:D3H65_11065"/>
<name>A0A3B7MS81_9BACT</name>
<reference evidence="2 3" key="1">
    <citation type="submission" date="2018-09" db="EMBL/GenBank/DDBJ databases">
        <title>Genome sequencing of strain 6GH32-13.</title>
        <authorList>
            <person name="Weon H.-Y."/>
            <person name="Heo J."/>
            <person name="Kwon S.-W."/>
        </authorList>
    </citation>
    <scope>NUCLEOTIDE SEQUENCE [LARGE SCALE GENOMIC DNA]</scope>
    <source>
        <strain evidence="2 3">5GH32-13</strain>
    </source>
</reference>
<evidence type="ECO:0000313" key="3">
    <source>
        <dbReference type="Proteomes" id="UP000263900"/>
    </source>
</evidence>
<dbReference type="Proteomes" id="UP000263900">
    <property type="component" value="Chromosome"/>
</dbReference>
<organism evidence="2 3">
    <name type="scientific">Paraflavitalea soli</name>
    <dbReference type="NCBI Taxonomy" id="2315862"/>
    <lineage>
        <taxon>Bacteria</taxon>
        <taxon>Pseudomonadati</taxon>
        <taxon>Bacteroidota</taxon>
        <taxon>Chitinophagia</taxon>
        <taxon>Chitinophagales</taxon>
        <taxon>Chitinophagaceae</taxon>
        <taxon>Paraflavitalea</taxon>
    </lineage>
</organism>
<keyword evidence="3" id="KW-1185">Reference proteome</keyword>
<keyword evidence="1" id="KW-0472">Membrane</keyword>
<sequence>MSPWWLMIPILSAFLGWLTIQLFVKLFFGFVFPRKRQQWTVQLAKTVSTELFSFADLETKITSPESLQKIMPQVEVHIDDFLRKGLPKSFPMISAFIGERTINQLKEIFLKELETIFPLVMKGYVKNLQEDLNLEQMVIDKVTAIPTDKIQVSVYQAIGSDLNKAALLAALLGLLIGLVQLGIVLATVSF</sequence>
<proteinExistence type="predicted"/>
<keyword evidence="1" id="KW-0812">Transmembrane</keyword>
<accession>A0A3B7MS81</accession>
<dbReference type="OrthoDB" id="9787430at2"/>